<dbReference type="eggNOG" id="COG1611">
    <property type="taxonomic scope" value="Bacteria"/>
</dbReference>
<protein>
    <submittedName>
        <fullName evidence="1">Putative phage protein</fullName>
    </submittedName>
</protein>
<organism evidence="1 2">
    <name type="scientific">Methylibium petroleiphilum (strain ATCC BAA-1232 / LMG 22953 / PM1)</name>
    <dbReference type="NCBI Taxonomy" id="420662"/>
    <lineage>
        <taxon>Bacteria</taxon>
        <taxon>Pseudomonadati</taxon>
        <taxon>Pseudomonadota</taxon>
        <taxon>Betaproteobacteria</taxon>
        <taxon>Burkholderiales</taxon>
        <taxon>Sphaerotilaceae</taxon>
        <taxon>Methylibium</taxon>
    </lineage>
</organism>
<dbReference type="HOGENOM" id="CLU_1466601_0_0_4"/>
<reference evidence="1 2" key="1">
    <citation type="journal article" date="2007" name="J. Bacteriol.">
        <title>Whole-genome analysis of the methyl tert-butyl ether-degrading beta-proteobacterium Methylibium petroleiphilum PM1.</title>
        <authorList>
            <person name="Kane S.R."/>
            <person name="Chakicherla A.Y."/>
            <person name="Chain P.S.G."/>
            <person name="Schmidt R."/>
            <person name="Shin M.W."/>
            <person name="Legler T.C."/>
            <person name="Scow K.M."/>
            <person name="Larimer F.W."/>
            <person name="Lucas S.M."/>
            <person name="Richardson P.M."/>
            <person name="Hristova K.R."/>
        </authorList>
    </citation>
    <scope>NUCLEOTIDE SEQUENCE [LARGE SCALE GENOMIC DNA]</scope>
    <source>
        <strain evidence="2">ATCC BAA-1232 / LMG 22953 / PM1</strain>
        <plasmid evidence="1 2">RPME01</plasmid>
    </source>
</reference>
<gene>
    <name evidence="1" type="ordered locus">Mpe_B0302</name>
</gene>
<dbReference type="EMBL" id="CP000556">
    <property type="protein sequence ID" value="ABM97077.1"/>
    <property type="molecule type" value="Genomic_DNA"/>
</dbReference>
<dbReference type="KEGG" id="mpt:Mpe_B0302"/>
<dbReference type="SUPFAM" id="SSF102405">
    <property type="entry name" value="MCP/YpsA-like"/>
    <property type="match status" value="1"/>
</dbReference>
<keyword evidence="1" id="KW-0614">Plasmid</keyword>
<accession>A2SND8</accession>
<sequence>MDDRKPPLAYTGIGSRKTPGAVIQLMQGIARRLAARGFVLRSGGADGADLAFETGAGEGPKEIYLPWRGFNGSRSTLFNLTNSDAAAEIAATIHPAWPRLKPSVQGLHTRNVYQVLGQDLASPSQFVVCWTPDGAQTEQERSAETGGTGTAIALANRRGVPVINLAREGAMERLTALVLGDGLL</sequence>
<keyword evidence="2" id="KW-1185">Reference proteome</keyword>
<proteinExistence type="predicted"/>
<evidence type="ECO:0000313" key="1">
    <source>
        <dbReference type="EMBL" id="ABM97077.1"/>
    </source>
</evidence>
<dbReference type="Proteomes" id="UP000000366">
    <property type="component" value="Plasmid RPME01"/>
</dbReference>
<evidence type="ECO:0000313" key="2">
    <source>
        <dbReference type="Proteomes" id="UP000000366"/>
    </source>
</evidence>
<dbReference type="Gene3D" id="3.40.50.450">
    <property type="match status" value="1"/>
</dbReference>
<geneLocation type="plasmid" evidence="1 2">
    <name>RPME01</name>
</geneLocation>
<dbReference type="AlphaFoldDB" id="A2SND8"/>
<name>A2SND8_METPP</name>